<dbReference type="GO" id="GO:0046872">
    <property type="term" value="F:metal ion binding"/>
    <property type="evidence" value="ECO:0007669"/>
    <property type="project" value="UniProtKB-KW"/>
</dbReference>
<dbReference type="PANTHER" id="PTHR42940:SF2">
    <property type="entry name" value="DEHYDROGENASE FAMILY OXIDOREDUCTASE, PUTATIVE (JCVI)-RELATED"/>
    <property type="match status" value="1"/>
</dbReference>
<dbReference type="SUPFAM" id="SSF51735">
    <property type="entry name" value="NAD(P)-binding Rossmann-fold domains"/>
    <property type="match status" value="1"/>
</dbReference>
<dbReference type="Pfam" id="PF00107">
    <property type="entry name" value="ADH_zinc_N"/>
    <property type="match status" value="1"/>
</dbReference>
<dbReference type="GO" id="GO:0004022">
    <property type="term" value="F:alcohol dehydrogenase (NAD+) activity"/>
    <property type="evidence" value="ECO:0007669"/>
    <property type="project" value="TreeGrafter"/>
</dbReference>
<keyword evidence="7" id="KW-1185">Reference proteome</keyword>
<dbReference type="InterPro" id="IPR013149">
    <property type="entry name" value="ADH-like_C"/>
</dbReference>
<keyword evidence="2" id="KW-0479">Metal-binding</keyword>
<evidence type="ECO:0000313" key="6">
    <source>
        <dbReference type="EMBL" id="KAJ5201386.1"/>
    </source>
</evidence>
<dbReference type="EMBL" id="JAPQKR010000013">
    <property type="protein sequence ID" value="KAJ5201386.1"/>
    <property type="molecule type" value="Genomic_DNA"/>
</dbReference>
<comment type="cofactor">
    <cofactor evidence="1">
        <name>Zn(2+)</name>
        <dbReference type="ChEBI" id="CHEBI:29105"/>
    </cofactor>
</comment>
<sequence length="167" mass="17722">PGDWVVILGSGGGLGHIGVQITARVKKVRTGDAKRNLSLESGAEVFVDFKTEDVAARVLELAGEGAHATVVVPSTKEAFKVAPTLVRNMGQIIWVDLPPNDMELPISATLCAGRALSIKGSSVGREEQMAELLQLALHGVITPAIEVFDFEETPNLINKIKDDTIVG</sequence>
<keyword evidence="4" id="KW-0560">Oxidoreductase</keyword>
<evidence type="ECO:0000259" key="5">
    <source>
        <dbReference type="Pfam" id="PF00107"/>
    </source>
</evidence>
<reference evidence="6" key="2">
    <citation type="journal article" date="2023" name="IMA Fungus">
        <title>Comparative genomic study of the Penicillium genus elucidates a diverse pangenome and 15 lateral gene transfer events.</title>
        <authorList>
            <person name="Petersen C."/>
            <person name="Sorensen T."/>
            <person name="Nielsen M.R."/>
            <person name="Sondergaard T.E."/>
            <person name="Sorensen J.L."/>
            <person name="Fitzpatrick D.A."/>
            <person name="Frisvad J.C."/>
            <person name="Nielsen K.L."/>
        </authorList>
    </citation>
    <scope>NUCLEOTIDE SEQUENCE</scope>
    <source>
        <strain evidence="6">IBT 15544</strain>
    </source>
</reference>
<keyword evidence="3" id="KW-0862">Zinc</keyword>
<feature type="non-terminal residue" evidence="6">
    <location>
        <position position="1"/>
    </location>
</feature>
<feature type="domain" description="Alcohol dehydrogenase-like C-terminal" evidence="5">
    <location>
        <begin position="23"/>
        <end position="136"/>
    </location>
</feature>
<proteinExistence type="predicted"/>
<evidence type="ECO:0000313" key="7">
    <source>
        <dbReference type="Proteomes" id="UP001150904"/>
    </source>
</evidence>
<evidence type="ECO:0000256" key="3">
    <source>
        <dbReference type="ARBA" id="ARBA00022833"/>
    </source>
</evidence>
<dbReference type="OrthoDB" id="1879366at2759"/>
<dbReference type="PANTHER" id="PTHR42940">
    <property type="entry name" value="ALCOHOL DEHYDROGENASE 1-RELATED"/>
    <property type="match status" value="1"/>
</dbReference>
<dbReference type="RefSeq" id="XP_058307302.1">
    <property type="nucleotide sequence ID" value="XM_058453111.1"/>
</dbReference>
<dbReference type="Proteomes" id="UP001150904">
    <property type="component" value="Unassembled WGS sequence"/>
</dbReference>
<reference evidence="6" key="1">
    <citation type="submission" date="2022-12" db="EMBL/GenBank/DDBJ databases">
        <authorList>
            <person name="Petersen C."/>
        </authorList>
    </citation>
    <scope>NUCLEOTIDE SEQUENCE</scope>
    <source>
        <strain evidence="6">IBT 15544</strain>
    </source>
</reference>
<dbReference type="AlphaFoldDB" id="A0A9W9MHH5"/>
<evidence type="ECO:0000256" key="2">
    <source>
        <dbReference type="ARBA" id="ARBA00022723"/>
    </source>
</evidence>
<evidence type="ECO:0000256" key="4">
    <source>
        <dbReference type="ARBA" id="ARBA00023002"/>
    </source>
</evidence>
<accession>A0A9W9MHH5</accession>
<dbReference type="GO" id="GO:0005737">
    <property type="term" value="C:cytoplasm"/>
    <property type="evidence" value="ECO:0007669"/>
    <property type="project" value="TreeGrafter"/>
</dbReference>
<dbReference type="InterPro" id="IPR036291">
    <property type="entry name" value="NAD(P)-bd_dom_sf"/>
</dbReference>
<evidence type="ECO:0000256" key="1">
    <source>
        <dbReference type="ARBA" id="ARBA00001947"/>
    </source>
</evidence>
<organism evidence="6 7">
    <name type="scientific">Penicillium cinerascens</name>
    <dbReference type="NCBI Taxonomy" id="70096"/>
    <lineage>
        <taxon>Eukaryota</taxon>
        <taxon>Fungi</taxon>
        <taxon>Dikarya</taxon>
        <taxon>Ascomycota</taxon>
        <taxon>Pezizomycotina</taxon>
        <taxon>Eurotiomycetes</taxon>
        <taxon>Eurotiomycetidae</taxon>
        <taxon>Eurotiales</taxon>
        <taxon>Aspergillaceae</taxon>
        <taxon>Penicillium</taxon>
    </lineage>
</organism>
<dbReference type="Gene3D" id="3.90.180.10">
    <property type="entry name" value="Medium-chain alcohol dehydrogenases, catalytic domain"/>
    <property type="match status" value="1"/>
</dbReference>
<name>A0A9W9MHH5_9EURO</name>
<protein>
    <recommendedName>
        <fullName evidence="5">Alcohol dehydrogenase-like C-terminal domain-containing protein</fullName>
    </recommendedName>
</protein>
<comment type="caution">
    <text evidence="6">The sequence shown here is derived from an EMBL/GenBank/DDBJ whole genome shotgun (WGS) entry which is preliminary data.</text>
</comment>
<dbReference type="Gene3D" id="3.40.50.720">
    <property type="entry name" value="NAD(P)-binding Rossmann-like Domain"/>
    <property type="match status" value="1"/>
</dbReference>
<dbReference type="GeneID" id="83180412"/>
<gene>
    <name evidence="6" type="ORF">N7498_006049</name>
</gene>